<comment type="caution">
    <text evidence="9">The sequence shown here is derived from an EMBL/GenBank/DDBJ whole genome shotgun (WGS) entry which is preliminary data.</text>
</comment>
<evidence type="ECO:0000259" key="8">
    <source>
        <dbReference type="Pfam" id="PF17917"/>
    </source>
</evidence>
<evidence type="ECO:0000256" key="1">
    <source>
        <dbReference type="ARBA" id="ARBA00022679"/>
    </source>
</evidence>
<keyword evidence="5" id="KW-0378">Hydrolase</keyword>
<evidence type="ECO:0000256" key="5">
    <source>
        <dbReference type="ARBA" id="ARBA00022801"/>
    </source>
</evidence>
<reference evidence="9" key="1">
    <citation type="journal article" date="2019" name="Sci. Rep.">
        <title>Draft genome of Tanacetum cinerariifolium, the natural source of mosquito coil.</title>
        <authorList>
            <person name="Yamashiro T."/>
            <person name="Shiraishi A."/>
            <person name="Satake H."/>
            <person name="Nakayama K."/>
        </authorList>
    </citation>
    <scope>NUCLEOTIDE SEQUENCE</scope>
</reference>
<dbReference type="GO" id="GO:0016787">
    <property type="term" value="F:hydrolase activity"/>
    <property type="evidence" value="ECO:0007669"/>
    <property type="project" value="UniProtKB-KW"/>
</dbReference>
<feature type="domain" description="Reverse transcriptase RNase H-like" evidence="8">
    <location>
        <begin position="248"/>
        <end position="296"/>
    </location>
</feature>
<dbReference type="Pfam" id="PF17917">
    <property type="entry name" value="RT_RNaseH"/>
    <property type="match status" value="1"/>
</dbReference>
<keyword evidence="3" id="KW-0540">Nuclease</keyword>
<sequence>MLGNRRSRDMTKYCQFHIDHREQKWEKQKTSNTQQGEWKKGDKDTTPTEALILMISKRDHIAKRKSLEELTLRVDSKVPLVGFFAEHSWPIKEVHLEITIGTKKLSEVSLKDINGILSCTDTEERIILNSEYPKQTVIIGKQLPTNFKERLQDLLRFNVNVFAWIYADMTGIPRTIIVGGKPFNTEHKLKEYKHIKPVKQKKSGLGPNRNTTSCKEVEELIKAGILQKVKNQTWVANPIMVKKSDGESICVVLLVEREERQVPIYFISRVLQGVELNYPALEKLILALVHAVRRYEGRMAKWAIKLGEHDIKFKECGSVQKHIPNDFSVEMSSEEGEKIMASKIKTKKEKPKLNDIWKLYTMEPRSLTTQVQG</sequence>
<keyword evidence="6" id="KW-0695">RNA-directed DNA polymerase</keyword>
<keyword evidence="4" id="KW-0255">Endonuclease</keyword>
<organism evidence="9">
    <name type="scientific">Tanacetum cinerariifolium</name>
    <name type="common">Dalmatian daisy</name>
    <name type="synonym">Chrysanthemum cinerariifolium</name>
    <dbReference type="NCBI Taxonomy" id="118510"/>
    <lineage>
        <taxon>Eukaryota</taxon>
        <taxon>Viridiplantae</taxon>
        <taxon>Streptophyta</taxon>
        <taxon>Embryophyta</taxon>
        <taxon>Tracheophyta</taxon>
        <taxon>Spermatophyta</taxon>
        <taxon>Magnoliopsida</taxon>
        <taxon>eudicotyledons</taxon>
        <taxon>Gunneridae</taxon>
        <taxon>Pentapetalae</taxon>
        <taxon>asterids</taxon>
        <taxon>campanulids</taxon>
        <taxon>Asterales</taxon>
        <taxon>Asteraceae</taxon>
        <taxon>Asteroideae</taxon>
        <taxon>Anthemideae</taxon>
        <taxon>Anthemidinae</taxon>
        <taxon>Tanacetum</taxon>
    </lineage>
</organism>
<dbReference type="PANTHER" id="PTHR48475:SF2">
    <property type="entry name" value="RIBONUCLEASE H"/>
    <property type="match status" value="1"/>
</dbReference>
<dbReference type="PANTHER" id="PTHR48475">
    <property type="entry name" value="RIBONUCLEASE H"/>
    <property type="match status" value="1"/>
</dbReference>
<keyword evidence="2" id="KW-0548">Nucleotidyltransferase</keyword>
<gene>
    <name evidence="9" type="ORF">Tci_019452</name>
</gene>
<keyword evidence="1" id="KW-0808">Transferase</keyword>
<dbReference type="Gene3D" id="3.10.10.10">
    <property type="entry name" value="HIV Type 1 Reverse Transcriptase, subunit A, domain 1"/>
    <property type="match status" value="1"/>
</dbReference>
<dbReference type="AlphaFoldDB" id="A0A6L2KHW8"/>
<evidence type="ECO:0000256" key="2">
    <source>
        <dbReference type="ARBA" id="ARBA00022695"/>
    </source>
</evidence>
<evidence type="ECO:0000256" key="6">
    <source>
        <dbReference type="ARBA" id="ARBA00022918"/>
    </source>
</evidence>
<feature type="region of interest" description="Disordered" evidence="7">
    <location>
        <begin position="24"/>
        <end position="44"/>
    </location>
</feature>
<dbReference type="EMBL" id="BKCJ010002276">
    <property type="protein sequence ID" value="GEU47474.1"/>
    <property type="molecule type" value="Genomic_DNA"/>
</dbReference>
<evidence type="ECO:0000256" key="7">
    <source>
        <dbReference type="SAM" id="MobiDB-lite"/>
    </source>
</evidence>
<name>A0A6L2KHW8_TANCI</name>
<dbReference type="GO" id="GO:0003964">
    <property type="term" value="F:RNA-directed DNA polymerase activity"/>
    <property type="evidence" value="ECO:0007669"/>
    <property type="project" value="UniProtKB-KW"/>
</dbReference>
<accession>A0A6L2KHW8</accession>
<dbReference type="GO" id="GO:0004519">
    <property type="term" value="F:endonuclease activity"/>
    <property type="evidence" value="ECO:0007669"/>
    <property type="project" value="UniProtKB-KW"/>
</dbReference>
<dbReference type="InterPro" id="IPR041373">
    <property type="entry name" value="RT_RNaseH"/>
</dbReference>
<proteinExistence type="predicted"/>
<evidence type="ECO:0000313" key="9">
    <source>
        <dbReference type="EMBL" id="GEU47474.1"/>
    </source>
</evidence>
<protein>
    <recommendedName>
        <fullName evidence="8">Reverse transcriptase RNase H-like domain-containing protein</fullName>
    </recommendedName>
</protein>
<evidence type="ECO:0000256" key="3">
    <source>
        <dbReference type="ARBA" id="ARBA00022722"/>
    </source>
</evidence>
<evidence type="ECO:0000256" key="4">
    <source>
        <dbReference type="ARBA" id="ARBA00022759"/>
    </source>
</evidence>
<dbReference type="SUPFAM" id="SSF56672">
    <property type="entry name" value="DNA/RNA polymerases"/>
    <property type="match status" value="1"/>
</dbReference>
<dbReference type="InterPro" id="IPR043502">
    <property type="entry name" value="DNA/RNA_pol_sf"/>
</dbReference>